<feature type="region of interest" description="Disordered" evidence="1">
    <location>
        <begin position="597"/>
        <end position="647"/>
    </location>
</feature>
<feature type="compositionally biased region" description="Polar residues" evidence="1">
    <location>
        <begin position="617"/>
        <end position="635"/>
    </location>
</feature>
<feature type="domain" description="DUF7708" evidence="2">
    <location>
        <begin position="89"/>
        <end position="232"/>
    </location>
</feature>
<feature type="compositionally biased region" description="Basic residues" evidence="1">
    <location>
        <begin position="597"/>
        <end position="609"/>
    </location>
</feature>
<name>A0AAV9N7D9_9EURO</name>
<dbReference type="Pfam" id="PF24809">
    <property type="entry name" value="DUF7708"/>
    <property type="match status" value="1"/>
</dbReference>
<dbReference type="GeneID" id="89971675"/>
<reference evidence="3 4" key="1">
    <citation type="submission" date="2023-08" db="EMBL/GenBank/DDBJ databases">
        <title>Black Yeasts Isolated from many extreme environments.</title>
        <authorList>
            <person name="Coleine C."/>
            <person name="Stajich J.E."/>
            <person name="Selbmann L."/>
        </authorList>
    </citation>
    <scope>NUCLEOTIDE SEQUENCE [LARGE SCALE GENOMIC DNA]</scope>
    <source>
        <strain evidence="3 4">CCFEE 5792</strain>
    </source>
</reference>
<evidence type="ECO:0000259" key="2">
    <source>
        <dbReference type="Pfam" id="PF24809"/>
    </source>
</evidence>
<evidence type="ECO:0000313" key="4">
    <source>
        <dbReference type="Proteomes" id="UP001358417"/>
    </source>
</evidence>
<protein>
    <recommendedName>
        <fullName evidence="2">DUF7708 domain-containing protein</fullName>
    </recommendedName>
</protein>
<dbReference type="InterPro" id="IPR056125">
    <property type="entry name" value="DUF7708"/>
</dbReference>
<dbReference type="RefSeq" id="XP_064705429.1">
    <property type="nucleotide sequence ID" value="XM_064847076.1"/>
</dbReference>
<evidence type="ECO:0000256" key="1">
    <source>
        <dbReference type="SAM" id="MobiDB-lite"/>
    </source>
</evidence>
<sequence length="647" mass="71763">MATTDLNTGLLSLYSDVARPIESLSGSDLAEEAFNEALKTFNDVMTRDPSKKAWLQSLQCSRIEDVQLAASSARSRYERGRGNSKVRNCLASFSQKVLHYGKVLDVFVQHHPEYVSLVWGSMRILFMGVAEQENLLVTITEGLNQISDSLPRAEISARLYPIPRIKTALSKLYAIVIKFLIRAVNWYSEGKLVHTYHAITRPAALRYDGLIKQIREISDEIYEIATSGSHAALRDMHLKVRSMDKDLKAVRAILSQFQQLVANGQAINKSTRSEINLLSSEVKKILECVSQAQQTAVDGRPDDTAITAELGLLRGEVRSISEVLSQVQSLAVSEHMINNTFRATTEQSFYKLKISQVFAVLTNGQSLDPQGTLITSRLLRDRRRRGPKSANQPISHDHTLQQWNDQQQSAMVILRGAPSTRLDIKDFCVDVVEYLRRTEIAVLWALKGLDSTSASNMTEIDILKNLIHQALQIRSAKQSTGVDTLVAQQLPNFLNASSKEDWLTMLKGALSTFAAVYIVVDTKVISPSDPKSSTVPDMAGELINTFLRLSERFSSMKCEGNATSIVKVVVAHYGAAIPVLDLSKATLPHFVVQVGRNNHRQTRATKRPPRPQDAAFVNSSSTRTEGLFSSASSSGGIPRRSKKKNRS</sequence>
<accession>A0AAV9N7D9</accession>
<evidence type="ECO:0000313" key="3">
    <source>
        <dbReference type="EMBL" id="KAK5050929.1"/>
    </source>
</evidence>
<proteinExistence type="predicted"/>
<gene>
    <name evidence="3" type="ORF">LTR84_003488</name>
</gene>
<keyword evidence="4" id="KW-1185">Reference proteome</keyword>
<dbReference type="AlphaFoldDB" id="A0AAV9N7D9"/>
<organism evidence="3 4">
    <name type="scientific">Exophiala bonariae</name>
    <dbReference type="NCBI Taxonomy" id="1690606"/>
    <lineage>
        <taxon>Eukaryota</taxon>
        <taxon>Fungi</taxon>
        <taxon>Dikarya</taxon>
        <taxon>Ascomycota</taxon>
        <taxon>Pezizomycotina</taxon>
        <taxon>Eurotiomycetes</taxon>
        <taxon>Chaetothyriomycetidae</taxon>
        <taxon>Chaetothyriales</taxon>
        <taxon>Herpotrichiellaceae</taxon>
        <taxon>Exophiala</taxon>
    </lineage>
</organism>
<comment type="caution">
    <text evidence="3">The sequence shown here is derived from an EMBL/GenBank/DDBJ whole genome shotgun (WGS) entry which is preliminary data.</text>
</comment>
<dbReference type="EMBL" id="JAVRRD010000016">
    <property type="protein sequence ID" value="KAK5050929.1"/>
    <property type="molecule type" value="Genomic_DNA"/>
</dbReference>
<dbReference type="Proteomes" id="UP001358417">
    <property type="component" value="Unassembled WGS sequence"/>
</dbReference>